<evidence type="ECO:0000256" key="1">
    <source>
        <dbReference type="SAM" id="MobiDB-lite"/>
    </source>
</evidence>
<name>A3K0Q8_SAGS3</name>
<reference evidence="2 3" key="1">
    <citation type="submission" date="2006-06" db="EMBL/GenBank/DDBJ databases">
        <authorList>
            <person name="Moran M.A."/>
            <person name="Ferriera S."/>
            <person name="Johnson J."/>
            <person name="Kravitz S."/>
            <person name="Beeson K."/>
            <person name="Sutton G."/>
            <person name="Rogers Y.-H."/>
            <person name="Friedman R."/>
            <person name="Frazier M."/>
            <person name="Venter J.C."/>
        </authorList>
    </citation>
    <scope>NUCLEOTIDE SEQUENCE [LARGE SCALE GENOMIC DNA]</scope>
    <source>
        <strain evidence="2 3">E-37</strain>
    </source>
</reference>
<dbReference type="AlphaFoldDB" id="A3K0Q8"/>
<organism evidence="2 3">
    <name type="scientific">Sagittula stellata (strain ATCC 700073 / DSM 11524 / E-37)</name>
    <dbReference type="NCBI Taxonomy" id="388399"/>
    <lineage>
        <taxon>Bacteria</taxon>
        <taxon>Pseudomonadati</taxon>
        <taxon>Pseudomonadota</taxon>
        <taxon>Alphaproteobacteria</taxon>
        <taxon>Rhodobacterales</taxon>
        <taxon>Roseobacteraceae</taxon>
        <taxon>Sagittula</taxon>
    </lineage>
</organism>
<evidence type="ECO:0000313" key="2">
    <source>
        <dbReference type="EMBL" id="EBA09373.1"/>
    </source>
</evidence>
<dbReference type="RefSeq" id="WP_005857006.1">
    <property type="nucleotide sequence ID" value="NZ_CP155729.1"/>
</dbReference>
<proteinExistence type="predicted"/>
<evidence type="ECO:0000313" key="3">
    <source>
        <dbReference type="Proteomes" id="UP000005713"/>
    </source>
</evidence>
<sequence>MDEPKDHRLRGTSVFDLTGAQTSVWQCCSESCRTPAAFVGVAIFGQADGRSRGHYNATRLLGYIGGKFGGASGLPPFDTCADGGIAPHFRGTRFSDPEDGNPKIAQHDRGCADLGPAVTGPA</sequence>
<accession>A3K0Q8</accession>
<dbReference type="Proteomes" id="UP000005713">
    <property type="component" value="Unassembled WGS sequence"/>
</dbReference>
<keyword evidence="3" id="KW-1185">Reference proteome</keyword>
<comment type="caution">
    <text evidence="2">The sequence shown here is derived from an EMBL/GenBank/DDBJ whole genome shotgun (WGS) entry which is preliminary data.</text>
</comment>
<gene>
    <name evidence="2" type="ORF">SSE37_24064</name>
</gene>
<dbReference type="EMBL" id="AAYA01000003">
    <property type="protein sequence ID" value="EBA09373.1"/>
    <property type="molecule type" value="Genomic_DNA"/>
</dbReference>
<protein>
    <submittedName>
        <fullName evidence="2">Uncharacterized protein</fullName>
    </submittedName>
</protein>
<feature type="region of interest" description="Disordered" evidence="1">
    <location>
        <begin position="88"/>
        <end position="122"/>
    </location>
</feature>